<feature type="transmembrane region" description="Helical" evidence="12">
    <location>
        <begin position="6"/>
        <end position="33"/>
    </location>
</feature>
<keyword evidence="8 12" id="KW-0812">Transmembrane</keyword>
<evidence type="ECO:0000313" key="14">
    <source>
        <dbReference type="Proteomes" id="UP000000692"/>
    </source>
</evidence>
<evidence type="ECO:0000256" key="9">
    <source>
        <dbReference type="ARBA" id="ARBA00022748"/>
    </source>
</evidence>
<name>F9Y5F3_KETVW</name>
<organism evidence="13 14">
    <name type="scientific">Ketogulonicigenium vulgare (strain WSH-001)</name>
    <dbReference type="NCBI Taxonomy" id="759362"/>
    <lineage>
        <taxon>Bacteria</taxon>
        <taxon>Pseudomonadati</taxon>
        <taxon>Pseudomonadota</taxon>
        <taxon>Alphaproteobacteria</taxon>
        <taxon>Rhodobacterales</taxon>
        <taxon>Roseobacteraceae</taxon>
        <taxon>Ketogulonicigenium</taxon>
    </lineage>
</organism>
<keyword evidence="9 12" id="KW-0201">Cytochrome c-type biogenesis</keyword>
<accession>F9Y5F3</accession>
<keyword evidence="10 12" id="KW-1133">Transmembrane helix</keyword>
<keyword evidence="7 12" id="KW-0997">Cell inner membrane</keyword>
<comment type="function">
    <text evidence="1 12">Required for the export of heme to the periplasm for the biogenesis of c-type cytochromes.</text>
</comment>
<comment type="similarity">
    <text evidence="3 12">Belongs to the CcmD/CycX/HelD family.</text>
</comment>
<dbReference type="HOGENOM" id="CLU_214404_1_0_5"/>
<comment type="subcellular location">
    <subcellularLocation>
        <location evidence="2 12">Cell inner membrane</location>
        <topology evidence="2 12">Single-pass membrane protein</topology>
    </subcellularLocation>
</comment>
<evidence type="ECO:0000313" key="13">
    <source>
        <dbReference type="EMBL" id="AEM40706.1"/>
    </source>
</evidence>
<dbReference type="NCBIfam" id="TIGR03141">
    <property type="entry name" value="cytochro_ccmD"/>
    <property type="match status" value="1"/>
</dbReference>
<evidence type="ECO:0000256" key="6">
    <source>
        <dbReference type="ARBA" id="ARBA00022475"/>
    </source>
</evidence>
<dbReference type="EMBL" id="CP002018">
    <property type="protein sequence ID" value="AEM40706.1"/>
    <property type="molecule type" value="Genomic_DNA"/>
</dbReference>
<evidence type="ECO:0000256" key="8">
    <source>
        <dbReference type="ARBA" id="ARBA00022692"/>
    </source>
</evidence>
<keyword evidence="14" id="KW-1185">Reference proteome</keyword>
<keyword evidence="6 12" id="KW-1003">Cell membrane</keyword>
<dbReference type="OrthoDB" id="7874534at2"/>
<evidence type="ECO:0000256" key="10">
    <source>
        <dbReference type="ARBA" id="ARBA00022989"/>
    </source>
</evidence>
<gene>
    <name evidence="13" type="ordered locus">KVU_0867</name>
</gene>
<evidence type="ECO:0000256" key="7">
    <source>
        <dbReference type="ARBA" id="ARBA00022519"/>
    </source>
</evidence>
<dbReference type="GO" id="GO:0005886">
    <property type="term" value="C:plasma membrane"/>
    <property type="evidence" value="ECO:0007669"/>
    <property type="project" value="UniProtKB-SubCell"/>
</dbReference>
<dbReference type="GO" id="GO:0015886">
    <property type="term" value="P:heme transport"/>
    <property type="evidence" value="ECO:0007669"/>
    <property type="project" value="InterPro"/>
</dbReference>
<dbReference type="Pfam" id="PF04995">
    <property type="entry name" value="CcmD"/>
    <property type="match status" value="1"/>
</dbReference>
<dbReference type="KEGG" id="kvl:KVU_0867"/>
<evidence type="ECO:0000256" key="5">
    <source>
        <dbReference type="ARBA" id="ARBA00022448"/>
    </source>
</evidence>
<dbReference type="Proteomes" id="UP000000692">
    <property type="component" value="Chromosome"/>
</dbReference>
<dbReference type="GO" id="GO:0017004">
    <property type="term" value="P:cytochrome complex assembly"/>
    <property type="evidence" value="ECO:0007669"/>
    <property type="project" value="UniProtKB-KW"/>
</dbReference>
<protein>
    <recommendedName>
        <fullName evidence="4 12">Heme exporter protein D</fullName>
    </recommendedName>
</protein>
<evidence type="ECO:0000256" key="1">
    <source>
        <dbReference type="ARBA" id="ARBA00002442"/>
    </source>
</evidence>
<dbReference type="InterPro" id="IPR007078">
    <property type="entry name" value="Haem_export_protD_CcmD"/>
</dbReference>
<evidence type="ECO:0000256" key="3">
    <source>
        <dbReference type="ARBA" id="ARBA00008741"/>
    </source>
</evidence>
<evidence type="ECO:0000256" key="12">
    <source>
        <dbReference type="RuleBase" id="RU363101"/>
    </source>
</evidence>
<evidence type="ECO:0000256" key="2">
    <source>
        <dbReference type="ARBA" id="ARBA00004377"/>
    </source>
</evidence>
<keyword evidence="5 12" id="KW-0813">Transport</keyword>
<keyword evidence="11 12" id="KW-0472">Membrane</keyword>
<dbReference type="AlphaFoldDB" id="F9Y5F3"/>
<sequence length="51" mass="5641">MIMPDLGRYAVAVLSAYGVSLALLIGITWLSIAQHIKARRTLRDIEGKDEN</sequence>
<evidence type="ECO:0000256" key="11">
    <source>
        <dbReference type="ARBA" id="ARBA00023136"/>
    </source>
</evidence>
<evidence type="ECO:0000256" key="4">
    <source>
        <dbReference type="ARBA" id="ARBA00016461"/>
    </source>
</evidence>
<proteinExistence type="inferred from homology"/>
<reference evidence="13 14" key="1">
    <citation type="journal article" date="2011" name="J. Bacteriol.">
        <title>Complete genome sequence of the industrial strain Ketogulonicigenium vulgare WSH-001.</title>
        <authorList>
            <person name="Liu L."/>
            <person name="Li Y."/>
            <person name="Zhang J."/>
            <person name="Zhou Z."/>
            <person name="Liu J."/>
            <person name="Li X."/>
            <person name="Zhou J."/>
            <person name="Du G."/>
            <person name="Wang L."/>
            <person name="Chen J."/>
        </authorList>
    </citation>
    <scope>NUCLEOTIDE SEQUENCE [LARGE SCALE GENOMIC DNA]</scope>
    <source>
        <strain evidence="13 14">WSH-001</strain>
    </source>
</reference>